<dbReference type="Proteomes" id="UP000254133">
    <property type="component" value="Unassembled WGS sequence"/>
</dbReference>
<reference evidence="1 2" key="1">
    <citation type="submission" date="2018-06" db="EMBL/GenBank/DDBJ databases">
        <authorList>
            <consortium name="Pathogen Informatics"/>
            <person name="Doyle S."/>
        </authorList>
    </citation>
    <scope>NUCLEOTIDE SEQUENCE [LARGE SCALE GENOMIC DNA]</scope>
    <source>
        <strain evidence="1 2">NCTC9426</strain>
    </source>
</reference>
<sequence length="39" mass="4620">MNLPVRNNGDIRRFRAFQTAMPMHNTVLYRLDMADNVKI</sequence>
<name>A0A378PWJ4_MORBO</name>
<evidence type="ECO:0000313" key="1">
    <source>
        <dbReference type="EMBL" id="STY92973.1"/>
    </source>
</evidence>
<evidence type="ECO:0000313" key="2">
    <source>
        <dbReference type="Proteomes" id="UP000254133"/>
    </source>
</evidence>
<accession>A0A378PWJ4</accession>
<dbReference type="EMBL" id="UGPZ01000003">
    <property type="protein sequence ID" value="STY92973.1"/>
    <property type="molecule type" value="Genomic_DNA"/>
</dbReference>
<organism evidence="1 2">
    <name type="scientific">Moraxella bovis</name>
    <dbReference type="NCBI Taxonomy" id="476"/>
    <lineage>
        <taxon>Bacteria</taxon>
        <taxon>Pseudomonadati</taxon>
        <taxon>Pseudomonadota</taxon>
        <taxon>Gammaproteobacteria</taxon>
        <taxon>Moraxellales</taxon>
        <taxon>Moraxellaceae</taxon>
        <taxon>Moraxella</taxon>
    </lineage>
</organism>
<protein>
    <submittedName>
        <fullName evidence="1">Uncharacterized protein</fullName>
    </submittedName>
</protein>
<gene>
    <name evidence="1" type="ORF">NCTC9426_01687</name>
</gene>
<dbReference type="AlphaFoldDB" id="A0A378PWJ4"/>
<proteinExistence type="predicted"/>